<comment type="caution">
    <text evidence="7">The sequence shown here is derived from an EMBL/GenBank/DDBJ whole genome shotgun (WGS) entry which is preliminary data.</text>
</comment>
<reference evidence="7 8" key="1">
    <citation type="submission" date="2015-02" db="EMBL/GenBank/DDBJ databases">
        <title>Single cell genomics of a rare environmental alphaproteobacterium provides unique insights into Rickettsiaceae evolution.</title>
        <authorList>
            <person name="Martijn J."/>
            <person name="Schulz F."/>
            <person name="Zaremba-Niedzwiedzka K."/>
            <person name="Viklund J."/>
            <person name="Stepanauskas R."/>
            <person name="Andersson S.G.E."/>
            <person name="Horn M."/>
            <person name="Guy L."/>
            <person name="Ettema T.J.G."/>
        </authorList>
    </citation>
    <scope>NUCLEOTIDE SEQUENCE [LARGE SCALE GENOMIC DNA]</scope>
    <source>
        <strain evidence="7 8">SCGC AAA041-L04</strain>
    </source>
</reference>
<keyword evidence="6" id="KW-0814">Transposable element</keyword>
<evidence type="ECO:0000313" key="8">
    <source>
        <dbReference type="Proteomes" id="UP000033358"/>
    </source>
</evidence>
<comment type="similarity">
    <text evidence="2 6">Belongs to the transposase mutator family.</text>
</comment>
<keyword evidence="5 6" id="KW-0233">DNA recombination</keyword>
<name>A0A0F5MNG6_9RICK</name>
<protein>
    <recommendedName>
        <fullName evidence="6">Mutator family transposase</fullName>
    </recommendedName>
</protein>
<comment type="function">
    <text evidence="1 6">Required for the transposition of the insertion element.</text>
</comment>
<evidence type="ECO:0000256" key="6">
    <source>
        <dbReference type="RuleBase" id="RU365089"/>
    </source>
</evidence>
<dbReference type="Pfam" id="PF00872">
    <property type="entry name" value="Transposase_mut"/>
    <property type="match status" value="1"/>
</dbReference>
<dbReference type="GO" id="GO:0003677">
    <property type="term" value="F:DNA binding"/>
    <property type="evidence" value="ECO:0007669"/>
    <property type="project" value="UniProtKB-UniRule"/>
</dbReference>
<evidence type="ECO:0000256" key="5">
    <source>
        <dbReference type="ARBA" id="ARBA00023172"/>
    </source>
</evidence>
<sequence length="73" mass="8384">MSYYKAIFCDAIYITVKRGDSYSKEAVHIIYGVREDNKRELLLLNINPTEGASSWGECLEILKKRGVERIDLS</sequence>
<evidence type="ECO:0000256" key="3">
    <source>
        <dbReference type="ARBA" id="ARBA00022578"/>
    </source>
</evidence>
<evidence type="ECO:0000256" key="2">
    <source>
        <dbReference type="ARBA" id="ARBA00010961"/>
    </source>
</evidence>
<evidence type="ECO:0000256" key="1">
    <source>
        <dbReference type="ARBA" id="ARBA00002190"/>
    </source>
</evidence>
<dbReference type="Proteomes" id="UP000033358">
    <property type="component" value="Unassembled WGS sequence"/>
</dbReference>
<dbReference type="GO" id="GO:0004803">
    <property type="term" value="F:transposase activity"/>
    <property type="evidence" value="ECO:0007669"/>
    <property type="project" value="UniProtKB-UniRule"/>
</dbReference>
<keyword evidence="4 6" id="KW-0238">DNA-binding</keyword>
<evidence type="ECO:0000256" key="4">
    <source>
        <dbReference type="ARBA" id="ARBA00023125"/>
    </source>
</evidence>
<dbReference type="InterPro" id="IPR001207">
    <property type="entry name" value="Transposase_mutator"/>
</dbReference>
<dbReference type="AlphaFoldDB" id="A0A0F5MNG6"/>
<proteinExistence type="inferred from homology"/>
<dbReference type="PANTHER" id="PTHR33217:SF7">
    <property type="entry name" value="TRANSPOSASE FOR INSERTION SEQUENCE ELEMENT IS1081"/>
    <property type="match status" value="1"/>
</dbReference>
<gene>
    <name evidence="7" type="ORF">SZ25_00586</name>
</gene>
<dbReference type="GO" id="GO:0006313">
    <property type="term" value="P:DNA transposition"/>
    <property type="evidence" value="ECO:0007669"/>
    <property type="project" value="UniProtKB-UniRule"/>
</dbReference>
<keyword evidence="8" id="KW-1185">Reference proteome</keyword>
<accession>A0A0F5MNG6</accession>
<evidence type="ECO:0000313" key="7">
    <source>
        <dbReference type="EMBL" id="KKB96320.1"/>
    </source>
</evidence>
<dbReference type="EMBL" id="JYHA01000090">
    <property type="protein sequence ID" value="KKB96320.1"/>
    <property type="molecule type" value="Genomic_DNA"/>
</dbReference>
<dbReference type="PANTHER" id="PTHR33217">
    <property type="entry name" value="TRANSPOSASE FOR INSERTION SEQUENCE ELEMENT IS1081"/>
    <property type="match status" value="1"/>
</dbReference>
<organism evidence="7 8">
    <name type="scientific">Candidatus Arcanibacter lacustris</name>
    <dbReference type="NCBI Taxonomy" id="1607817"/>
    <lineage>
        <taxon>Bacteria</taxon>
        <taxon>Pseudomonadati</taxon>
        <taxon>Pseudomonadota</taxon>
        <taxon>Alphaproteobacteria</taxon>
        <taxon>Rickettsiales</taxon>
        <taxon>Candidatus Arcanibacter</taxon>
    </lineage>
</organism>
<keyword evidence="3 6" id="KW-0815">Transposition</keyword>